<proteinExistence type="predicted"/>
<sequence>MKKQNFIFISLILLFTSCDPPHDLIFINNSQSVATIRIDIDTTNEFNKFRYFDELKSDSLIYKIKPKDTITMFFGIGTWSDKEVREVANSITKIEMENSDFKTIYKSNNAIKKLLMDNRDDKIGWETEIIIEIK</sequence>
<reference evidence="2" key="1">
    <citation type="journal article" date="2019" name="Int. J. Syst. Evol. Microbiol.">
        <title>The Global Catalogue of Microorganisms (GCM) 10K type strain sequencing project: providing services to taxonomists for standard genome sequencing and annotation.</title>
        <authorList>
            <consortium name="The Broad Institute Genomics Platform"/>
            <consortium name="The Broad Institute Genome Sequencing Center for Infectious Disease"/>
            <person name="Wu L."/>
            <person name="Ma J."/>
        </authorList>
    </citation>
    <scope>NUCLEOTIDE SEQUENCE [LARGE SCALE GENOMIC DNA]</scope>
    <source>
        <strain evidence="2">CCUG 50349</strain>
    </source>
</reference>
<dbReference type="Proteomes" id="UP001595885">
    <property type="component" value="Unassembled WGS sequence"/>
</dbReference>
<keyword evidence="2" id="KW-1185">Reference proteome</keyword>
<evidence type="ECO:0000313" key="1">
    <source>
        <dbReference type="EMBL" id="MFC4738800.1"/>
    </source>
</evidence>
<dbReference type="PROSITE" id="PS51257">
    <property type="entry name" value="PROKAR_LIPOPROTEIN"/>
    <property type="match status" value="1"/>
</dbReference>
<name>A0ABV9P295_9FLAO</name>
<dbReference type="RefSeq" id="WP_379738008.1">
    <property type="nucleotide sequence ID" value="NZ_JBHSGW010000001.1"/>
</dbReference>
<evidence type="ECO:0000313" key="2">
    <source>
        <dbReference type="Proteomes" id="UP001595885"/>
    </source>
</evidence>
<dbReference type="EMBL" id="JBHSGW010000001">
    <property type="protein sequence ID" value="MFC4738800.1"/>
    <property type="molecule type" value="Genomic_DNA"/>
</dbReference>
<comment type="caution">
    <text evidence="1">The sequence shown here is derived from an EMBL/GenBank/DDBJ whole genome shotgun (WGS) entry which is preliminary data.</text>
</comment>
<evidence type="ECO:0008006" key="3">
    <source>
        <dbReference type="Google" id="ProtNLM"/>
    </source>
</evidence>
<protein>
    <recommendedName>
        <fullName evidence="3">Lipoprotein</fullName>
    </recommendedName>
</protein>
<accession>A0ABV9P295</accession>
<organism evidence="1 2">
    <name type="scientific">Flavobacterium ponti</name>
    <dbReference type="NCBI Taxonomy" id="665133"/>
    <lineage>
        <taxon>Bacteria</taxon>
        <taxon>Pseudomonadati</taxon>
        <taxon>Bacteroidota</taxon>
        <taxon>Flavobacteriia</taxon>
        <taxon>Flavobacteriales</taxon>
        <taxon>Flavobacteriaceae</taxon>
        <taxon>Flavobacterium</taxon>
    </lineage>
</organism>
<gene>
    <name evidence="1" type="ORF">ACFO3U_02215</name>
</gene>